<reference evidence="1 2" key="1">
    <citation type="submission" date="2023-08" db="EMBL/GenBank/DDBJ databases">
        <title>A Necator americanus chromosomal reference genome.</title>
        <authorList>
            <person name="Ilik V."/>
            <person name="Petrzelkova K.J."/>
            <person name="Pardy F."/>
            <person name="Fuh T."/>
            <person name="Niatou-Singa F.S."/>
            <person name="Gouil Q."/>
            <person name="Baker L."/>
            <person name="Ritchie M.E."/>
            <person name="Jex A.R."/>
            <person name="Gazzola D."/>
            <person name="Li H."/>
            <person name="Toshio Fujiwara R."/>
            <person name="Zhan B."/>
            <person name="Aroian R.V."/>
            <person name="Pafco B."/>
            <person name="Schwarz E.M."/>
        </authorList>
    </citation>
    <scope>NUCLEOTIDE SEQUENCE [LARGE SCALE GENOMIC DNA]</scope>
    <source>
        <strain evidence="1 2">Aroian</strain>
        <tissue evidence="1">Whole animal</tissue>
    </source>
</reference>
<comment type="caution">
    <text evidence="1">The sequence shown here is derived from an EMBL/GenBank/DDBJ whole genome shotgun (WGS) entry which is preliminary data.</text>
</comment>
<gene>
    <name evidence="1" type="primary">Necator_chrX.g24023</name>
    <name evidence="1" type="ORF">RB195_023858</name>
</gene>
<organism evidence="1 2">
    <name type="scientific">Necator americanus</name>
    <name type="common">Human hookworm</name>
    <dbReference type="NCBI Taxonomy" id="51031"/>
    <lineage>
        <taxon>Eukaryota</taxon>
        <taxon>Metazoa</taxon>
        <taxon>Ecdysozoa</taxon>
        <taxon>Nematoda</taxon>
        <taxon>Chromadorea</taxon>
        <taxon>Rhabditida</taxon>
        <taxon>Rhabditina</taxon>
        <taxon>Rhabditomorpha</taxon>
        <taxon>Strongyloidea</taxon>
        <taxon>Ancylostomatidae</taxon>
        <taxon>Bunostominae</taxon>
        <taxon>Necator</taxon>
    </lineage>
</organism>
<sequence length="90" mass="10333">MSRDSRDTQEIESIDRNSGVTVSVRGKFVELLVLFCMQKELFQCRNGRALTGWYWFQWLVAGRDANMRAESNARVVYGDADILLGTLLTR</sequence>
<dbReference type="EMBL" id="JAVFWL010000006">
    <property type="protein sequence ID" value="KAK6763308.1"/>
    <property type="molecule type" value="Genomic_DNA"/>
</dbReference>
<name>A0ABR1ELC2_NECAM</name>
<accession>A0ABR1ELC2</accession>
<proteinExistence type="predicted"/>
<dbReference type="Proteomes" id="UP001303046">
    <property type="component" value="Unassembled WGS sequence"/>
</dbReference>
<keyword evidence="2" id="KW-1185">Reference proteome</keyword>
<evidence type="ECO:0000313" key="2">
    <source>
        <dbReference type="Proteomes" id="UP001303046"/>
    </source>
</evidence>
<protein>
    <submittedName>
        <fullName evidence="1">Uncharacterized protein</fullName>
    </submittedName>
</protein>
<evidence type="ECO:0000313" key="1">
    <source>
        <dbReference type="EMBL" id="KAK6763308.1"/>
    </source>
</evidence>